<evidence type="ECO:0000256" key="5">
    <source>
        <dbReference type="ARBA" id="ARBA00022679"/>
    </source>
</evidence>
<comment type="similarity">
    <text evidence="2">Belongs to the HPPK family.</text>
</comment>
<evidence type="ECO:0000256" key="4">
    <source>
        <dbReference type="ARBA" id="ARBA00016218"/>
    </source>
</evidence>
<evidence type="ECO:0000256" key="10">
    <source>
        <dbReference type="ARBA" id="ARBA00029409"/>
    </source>
</evidence>
<name>A0AAE2SB29_9BACT</name>
<dbReference type="GO" id="GO:0003848">
    <property type="term" value="F:2-amino-4-hydroxy-6-hydroxymethyldihydropteridine diphosphokinase activity"/>
    <property type="evidence" value="ECO:0007669"/>
    <property type="project" value="UniProtKB-EC"/>
</dbReference>
<dbReference type="EC" id="2.7.6.3" evidence="3"/>
<comment type="caution">
    <text evidence="14">The sequence shown here is derived from an EMBL/GenBank/DDBJ whole genome shotgun (WGS) entry which is preliminary data.</text>
</comment>
<dbReference type="EMBL" id="JAENIG010000003">
    <property type="protein sequence ID" value="MBK1854434.1"/>
    <property type="molecule type" value="Genomic_DNA"/>
</dbReference>
<evidence type="ECO:0000256" key="3">
    <source>
        <dbReference type="ARBA" id="ARBA00013253"/>
    </source>
</evidence>
<dbReference type="NCBIfam" id="TIGR01498">
    <property type="entry name" value="folK"/>
    <property type="match status" value="1"/>
</dbReference>
<dbReference type="GO" id="GO:0016301">
    <property type="term" value="F:kinase activity"/>
    <property type="evidence" value="ECO:0007669"/>
    <property type="project" value="UniProtKB-KW"/>
</dbReference>
<dbReference type="RefSeq" id="WP_309489042.1">
    <property type="nucleotide sequence ID" value="NZ_JAENIG010000003.1"/>
</dbReference>
<evidence type="ECO:0000313" key="15">
    <source>
        <dbReference type="Proteomes" id="UP000634206"/>
    </source>
</evidence>
<evidence type="ECO:0000256" key="8">
    <source>
        <dbReference type="ARBA" id="ARBA00022840"/>
    </source>
</evidence>
<evidence type="ECO:0000256" key="9">
    <source>
        <dbReference type="ARBA" id="ARBA00022909"/>
    </source>
</evidence>
<dbReference type="AlphaFoldDB" id="A0AAE2SB29"/>
<gene>
    <name evidence="14" type="primary">folK</name>
    <name evidence="14" type="ORF">JIN83_05660</name>
</gene>
<evidence type="ECO:0000313" key="14">
    <source>
        <dbReference type="EMBL" id="MBK1854434.1"/>
    </source>
</evidence>
<keyword evidence="6" id="KW-0547">Nucleotide-binding</keyword>
<evidence type="ECO:0000256" key="12">
    <source>
        <dbReference type="ARBA" id="ARBA00033413"/>
    </source>
</evidence>
<dbReference type="PANTHER" id="PTHR43071">
    <property type="entry name" value="2-AMINO-4-HYDROXY-6-HYDROXYMETHYLDIHYDROPTERIDINE PYROPHOSPHOKINASE"/>
    <property type="match status" value="1"/>
</dbReference>
<comment type="pathway">
    <text evidence="1">Cofactor biosynthesis; tetrahydrofolate biosynthesis; 2-amino-4-hydroxy-6-hydroxymethyl-7,8-dihydropteridine diphosphate from 7,8-dihydroneopterin triphosphate: step 4/4.</text>
</comment>
<evidence type="ECO:0000256" key="7">
    <source>
        <dbReference type="ARBA" id="ARBA00022777"/>
    </source>
</evidence>
<dbReference type="Proteomes" id="UP000634206">
    <property type="component" value="Unassembled WGS sequence"/>
</dbReference>
<dbReference type="PANTHER" id="PTHR43071:SF1">
    <property type="entry name" value="2-AMINO-4-HYDROXY-6-HYDROXYMETHYLDIHYDROPTERIDINE PYROPHOSPHOKINASE"/>
    <property type="match status" value="1"/>
</dbReference>
<dbReference type="CDD" id="cd00483">
    <property type="entry name" value="HPPK"/>
    <property type="match status" value="1"/>
</dbReference>
<keyword evidence="8" id="KW-0067">ATP-binding</keyword>
<accession>A0AAE2SB29</accession>
<evidence type="ECO:0000256" key="6">
    <source>
        <dbReference type="ARBA" id="ARBA00022741"/>
    </source>
</evidence>
<dbReference type="GO" id="GO:0005524">
    <property type="term" value="F:ATP binding"/>
    <property type="evidence" value="ECO:0007669"/>
    <property type="project" value="UniProtKB-KW"/>
</dbReference>
<keyword evidence="15" id="KW-1185">Reference proteome</keyword>
<evidence type="ECO:0000256" key="2">
    <source>
        <dbReference type="ARBA" id="ARBA00005810"/>
    </source>
</evidence>
<keyword evidence="5 14" id="KW-0808">Transferase</keyword>
<reference evidence="14" key="1">
    <citation type="submission" date="2021-01" db="EMBL/GenBank/DDBJ databases">
        <title>Modified the classification status of verrucomicrobia.</title>
        <authorList>
            <person name="Feng X."/>
        </authorList>
    </citation>
    <scope>NUCLEOTIDE SEQUENCE</scope>
    <source>
        <strain evidence="14">5K15</strain>
    </source>
</reference>
<dbReference type="GO" id="GO:0046656">
    <property type="term" value="P:folic acid biosynthetic process"/>
    <property type="evidence" value="ECO:0007669"/>
    <property type="project" value="UniProtKB-KW"/>
</dbReference>
<keyword evidence="9" id="KW-0289">Folate biosynthesis</keyword>
<protein>
    <recommendedName>
        <fullName evidence="4">2-amino-4-hydroxy-6-hydroxymethyldihydropteridine pyrophosphokinase</fullName>
        <ecNumber evidence="3">2.7.6.3</ecNumber>
    </recommendedName>
    <alternativeName>
        <fullName evidence="11">6-hydroxymethyl-7,8-dihydropterin pyrophosphokinase</fullName>
    </alternativeName>
    <alternativeName>
        <fullName evidence="12">7,8-dihydro-6-hydroxymethylpterin-pyrophosphokinase</fullName>
    </alternativeName>
</protein>
<dbReference type="Gene3D" id="3.30.70.560">
    <property type="entry name" value="7,8-Dihydro-6-hydroxymethylpterin-pyrophosphokinase HPPK"/>
    <property type="match status" value="1"/>
</dbReference>
<evidence type="ECO:0000259" key="13">
    <source>
        <dbReference type="PROSITE" id="PS00794"/>
    </source>
</evidence>
<dbReference type="InterPro" id="IPR035907">
    <property type="entry name" value="Hppk_sf"/>
</dbReference>
<dbReference type="Pfam" id="PF01288">
    <property type="entry name" value="HPPK"/>
    <property type="match status" value="1"/>
</dbReference>
<proteinExistence type="inferred from homology"/>
<dbReference type="SUPFAM" id="SSF55083">
    <property type="entry name" value="6-hydroxymethyl-7,8-dihydropterin pyrophosphokinase, HPPK"/>
    <property type="match status" value="1"/>
</dbReference>
<sequence length="169" mass="19127">MANRVGIALGSNLGNRLTHLQVARDMLRKLVPEDTVYLQAPIYQSEPVDCPAESPDFFNTVIEIDYIGTPFELLEHTQGIEFHFGRGIVHQRNAPRIIDLDILYFGDEVVKESILNIPHQQLTSRRFVLQPLADIRPQLVLPGDTATIAEHLQHLDSEEPPLSLVQSDW</sequence>
<organism evidence="14 15">
    <name type="scientific">Oceaniferula flava</name>
    <dbReference type="NCBI Taxonomy" id="2800421"/>
    <lineage>
        <taxon>Bacteria</taxon>
        <taxon>Pseudomonadati</taxon>
        <taxon>Verrucomicrobiota</taxon>
        <taxon>Verrucomicrobiia</taxon>
        <taxon>Verrucomicrobiales</taxon>
        <taxon>Verrucomicrobiaceae</taxon>
        <taxon>Oceaniferula</taxon>
    </lineage>
</organism>
<dbReference type="PROSITE" id="PS00794">
    <property type="entry name" value="HPPK"/>
    <property type="match status" value="1"/>
</dbReference>
<evidence type="ECO:0000256" key="1">
    <source>
        <dbReference type="ARBA" id="ARBA00005051"/>
    </source>
</evidence>
<comment type="function">
    <text evidence="10">Catalyzes the transfer of pyrophosphate from adenosine triphosphate (ATP) to 6-hydroxymethyl-7,8-dihydropterin, an enzymatic step in folate biosynthesis pathway.</text>
</comment>
<feature type="domain" description="7,8-dihydro-6-hydroxymethylpterin-pyrophosphokinase" evidence="13">
    <location>
        <begin position="92"/>
        <end position="103"/>
    </location>
</feature>
<keyword evidence="7" id="KW-0418">Kinase</keyword>
<dbReference type="InterPro" id="IPR000550">
    <property type="entry name" value="Hppk"/>
</dbReference>
<evidence type="ECO:0000256" key="11">
    <source>
        <dbReference type="ARBA" id="ARBA00029766"/>
    </source>
</evidence>